<evidence type="ECO:0000313" key="16">
    <source>
        <dbReference type="Proteomes" id="UP000006727"/>
    </source>
</evidence>
<evidence type="ECO:0000256" key="13">
    <source>
        <dbReference type="SAM" id="Phobius"/>
    </source>
</evidence>
<dbReference type="EnsemblPlants" id="Pp3c9_24780V3.1">
    <property type="protein sequence ID" value="Pp3c9_24780V3.1"/>
    <property type="gene ID" value="Pp3c9_24780"/>
</dbReference>
<evidence type="ECO:0000313" key="15">
    <source>
        <dbReference type="EnsemblPlants" id="Pp3c9_24780V3.1"/>
    </source>
</evidence>
<dbReference type="KEGG" id="ppp:112286596"/>
<keyword evidence="7 13" id="KW-0472">Membrane</keyword>
<evidence type="ECO:0000256" key="5">
    <source>
        <dbReference type="ARBA" id="ARBA00022692"/>
    </source>
</evidence>
<proteinExistence type="inferred from homology"/>
<dbReference type="FunFam" id="3.40.50.11350:FF:000011">
    <property type="entry name" value="O-fucosyltransferase 28"/>
    <property type="match status" value="1"/>
</dbReference>
<dbReference type="CDD" id="cd11299">
    <property type="entry name" value="O-FucT_plant"/>
    <property type="match status" value="1"/>
</dbReference>
<evidence type="ECO:0000256" key="3">
    <source>
        <dbReference type="ARBA" id="ARBA00022676"/>
    </source>
</evidence>
<evidence type="ECO:0000256" key="9">
    <source>
        <dbReference type="ARBA" id="ARBA00023253"/>
    </source>
</evidence>
<dbReference type="PANTHER" id="PTHR31741">
    <property type="entry name" value="OS02G0726500 PROTEIN-RELATED"/>
    <property type="match status" value="1"/>
</dbReference>
<dbReference type="AlphaFoldDB" id="A0A2K1K4G7"/>
<keyword evidence="8" id="KW-0325">Glycoprotein</keyword>
<dbReference type="GO" id="GO:0006004">
    <property type="term" value="P:fucose metabolic process"/>
    <property type="evidence" value="ECO:0007669"/>
    <property type="project" value="UniProtKB-KW"/>
</dbReference>
<organism evidence="14">
    <name type="scientific">Physcomitrium patens</name>
    <name type="common">Spreading-leaved earth moss</name>
    <name type="synonym">Physcomitrella patens</name>
    <dbReference type="NCBI Taxonomy" id="3218"/>
    <lineage>
        <taxon>Eukaryota</taxon>
        <taxon>Viridiplantae</taxon>
        <taxon>Streptophyta</taxon>
        <taxon>Embryophyta</taxon>
        <taxon>Bryophyta</taxon>
        <taxon>Bryophytina</taxon>
        <taxon>Bryopsida</taxon>
        <taxon>Funariidae</taxon>
        <taxon>Funariales</taxon>
        <taxon>Funariaceae</taxon>
        <taxon>Physcomitrium</taxon>
    </lineage>
</organism>
<evidence type="ECO:0000256" key="12">
    <source>
        <dbReference type="SAM" id="MobiDB-lite"/>
    </source>
</evidence>
<keyword evidence="3" id="KW-0328">Glycosyltransferase</keyword>
<evidence type="ECO:0000256" key="8">
    <source>
        <dbReference type="ARBA" id="ARBA00023180"/>
    </source>
</evidence>
<evidence type="ECO:0000256" key="7">
    <source>
        <dbReference type="ARBA" id="ARBA00023136"/>
    </source>
</evidence>
<keyword evidence="6 13" id="KW-1133">Transmembrane helix</keyword>
<dbReference type="EMBL" id="ABEU02000009">
    <property type="protein sequence ID" value="PNR48667.1"/>
    <property type="molecule type" value="Genomic_DNA"/>
</dbReference>
<dbReference type="GO" id="GO:0016757">
    <property type="term" value="F:glycosyltransferase activity"/>
    <property type="evidence" value="ECO:0007669"/>
    <property type="project" value="UniProtKB-KW"/>
</dbReference>
<comment type="similarity">
    <text evidence="2">Belongs to the glycosyltransferase GT106 family.</text>
</comment>
<evidence type="ECO:0000256" key="2">
    <source>
        <dbReference type="ARBA" id="ARBA00007737"/>
    </source>
</evidence>
<keyword evidence="4" id="KW-0808">Transferase</keyword>
<dbReference type="Gramene" id="Pp3c9_24780V3.1">
    <property type="protein sequence ID" value="Pp3c9_24780V3.1"/>
    <property type="gene ID" value="Pp3c9_24780"/>
</dbReference>
<gene>
    <name evidence="15" type="primary">LOC112286596</name>
    <name evidence="14" type="ORF">PHYPA_013144</name>
</gene>
<dbReference type="Pfam" id="PF10250">
    <property type="entry name" value="O-FucT"/>
    <property type="match status" value="1"/>
</dbReference>
<sequence length="647" mass="72790">MVPWGQNPNSTESRDLTHVLLSPRMGDDAKSPLNRKMPNLKNCGDLKACPVINLFRGDACLAEDAGDTGNGGFHKPASCKTLRVEQSRIFSDLYNSFLHLAELLAGLARQLSTQKKKGSKHSAFYIFAGLAFMFLLIKVSSFGWFAAQTLSSSSKVPDDTKVMLQAVKVESNEAKYGHESQILVDTSAVSIPSQEHTAVSKDVGGVLDSNLWAKPNSDSYHQCIDRPKGYKHPGNNTNGYLLVNANGGLNQMRGGICDMVAIARLMDATLVVPVLDHSSFWADPSEFKDIFDVKHFIESLQEDVHIVEALPASMAGIEPMMKAPVSWSKASYYKDELVPLLKQHEVLSFTHSDSRLANNDLPDEAQRLRCRSNYVALKYADPISKLFQTLVKRLRNDGPYIALHLRYEKDMLAFTGCVHGLSADEGEELRQMRYSVPHWKEKEIDSELRRKEGGCPLTPHETGLLLKALGYPASTKIYIVAGEIYGNGTKDALKKIFRNVYDHMTLATESELAPLKRFQNRLAALDYMLALESDVFVYTYDGNMAKAVQGHRQFEGYRRTINPNRESLVRLIDEYENKTISWEIFQTEVRNIHLDRIGAPHYREAGESPKLEENFYANPFPGCICEQESHQNDEDKHESNRRLLRHS</sequence>
<dbReference type="GeneID" id="112286596"/>
<evidence type="ECO:0000313" key="14">
    <source>
        <dbReference type="EMBL" id="PNR48667.1"/>
    </source>
</evidence>
<dbReference type="GO" id="GO:0005737">
    <property type="term" value="C:cytoplasm"/>
    <property type="evidence" value="ECO:0000318"/>
    <property type="project" value="GO_Central"/>
</dbReference>
<dbReference type="RefSeq" id="XP_024384362.1">
    <property type="nucleotide sequence ID" value="XM_024528594.2"/>
</dbReference>
<protein>
    <recommendedName>
        <fullName evidence="11">O-fucosyltransferase family protein</fullName>
    </recommendedName>
</protein>
<dbReference type="RefSeq" id="XP_024384364.1">
    <property type="nucleotide sequence ID" value="XM_024528596.2"/>
</dbReference>
<dbReference type="OMA" id="ISWEIFQ"/>
<dbReference type="InterPro" id="IPR019378">
    <property type="entry name" value="GDP-Fuc_O-FucTrfase"/>
</dbReference>
<dbReference type="PaxDb" id="3218-PP1S131_64V6.1"/>
<dbReference type="PANTHER" id="PTHR31741:SF4">
    <property type="entry name" value="O-FUCOSYLTRANSFERASE 28"/>
    <property type="match status" value="1"/>
</dbReference>
<feature type="compositionally biased region" description="Basic and acidic residues" evidence="12">
    <location>
        <begin position="627"/>
        <end position="641"/>
    </location>
</feature>
<name>A0A2K1K4G7_PHYPA</name>
<reference evidence="14 16" key="1">
    <citation type="journal article" date="2008" name="Science">
        <title>The Physcomitrella genome reveals evolutionary insights into the conquest of land by plants.</title>
        <authorList>
            <person name="Rensing S."/>
            <person name="Lang D."/>
            <person name="Zimmer A."/>
            <person name="Terry A."/>
            <person name="Salamov A."/>
            <person name="Shapiro H."/>
            <person name="Nishiyama T."/>
            <person name="Perroud P.-F."/>
            <person name="Lindquist E."/>
            <person name="Kamisugi Y."/>
            <person name="Tanahashi T."/>
            <person name="Sakakibara K."/>
            <person name="Fujita T."/>
            <person name="Oishi K."/>
            <person name="Shin-I T."/>
            <person name="Kuroki Y."/>
            <person name="Toyoda A."/>
            <person name="Suzuki Y."/>
            <person name="Hashimoto A."/>
            <person name="Yamaguchi K."/>
            <person name="Sugano A."/>
            <person name="Kohara Y."/>
            <person name="Fujiyama A."/>
            <person name="Anterola A."/>
            <person name="Aoki S."/>
            <person name="Ashton N."/>
            <person name="Barbazuk W.B."/>
            <person name="Barker E."/>
            <person name="Bennetzen J."/>
            <person name="Bezanilla M."/>
            <person name="Blankenship R."/>
            <person name="Cho S.H."/>
            <person name="Dutcher S."/>
            <person name="Estelle M."/>
            <person name="Fawcett J.A."/>
            <person name="Gundlach H."/>
            <person name="Hanada K."/>
            <person name="Heyl A."/>
            <person name="Hicks K.A."/>
            <person name="Hugh J."/>
            <person name="Lohr M."/>
            <person name="Mayer K."/>
            <person name="Melkozernov A."/>
            <person name="Murata T."/>
            <person name="Nelson D."/>
            <person name="Pils B."/>
            <person name="Prigge M."/>
            <person name="Reiss B."/>
            <person name="Renner T."/>
            <person name="Rombauts S."/>
            <person name="Rushton P."/>
            <person name="Sanderfoot A."/>
            <person name="Schween G."/>
            <person name="Shiu S.-H."/>
            <person name="Stueber K."/>
            <person name="Theodoulou F.L."/>
            <person name="Tu H."/>
            <person name="Van de Peer Y."/>
            <person name="Verrier P.J."/>
            <person name="Waters E."/>
            <person name="Wood A."/>
            <person name="Yang L."/>
            <person name="Cove D."/>
            <person name="Cuming A."/>
            <person name="Hasebe M."/>
            <person name="Lucas S."/>
            <person name="Mishler D.B."/>
            <person name="Reski R."/>
            <person name="Grigoriev I."/>
            <person name="Quatrano R.S."/>
            <person name="Boore J.L."/>
        </authorList>
    </citation>
    <scope>NUCLEOTIDE SEQUENCE [LARGE SCALE GENOMIC DNA]</scope>
    <source>
        <strain evidence="15 16">cv. Gransden 2004</strain>
    </source>
</reference>
<dbReference type="EnsemblPlants" id="Pp3c9_24780V3.3">
    <property type="protein sequence ID" value="Pp3c9_24780V3.3"/>
    <property type="gene ID" value="Pp3c9_24780"/>
</dbReference>
<evidence type="ECO:0000256" key="10">
    <source>
        <dbReference type="ARBA" id="ARBA00023277"/>
    </source>
</evidence>
<keyword evidence="5 13" id="KW-0812">Transmembrane</keyword>
<accession>A0A2K1K4G7</accession>
<dbReference type="RefSeq" id="XP_024384360.1">
    <property type="nucleotide sequence ID" value="XM_024528592.2"/>
</dbReference>
<comment type="subcellular location">
    <subcellularLocation>
        <location evidence="1">Membrane</location>
        <topology evidence="1">Single-pass membrane protein</topology>
    </subcellularLocation>
</comment>
<dbReference type="RefSeq" id="XP_024384359.1">
    <property type="nucleotide sequence ID" value="XM_024528591.2"/>
</dbReference>
<dbReference type="FunCoup" id="A0A2K1K4G7">
    <property type="interactions" value="2026"/>
</dbReference>
<feature type="region of interest" description="Disordered" evidence="12">
    <location>
        <begin position="627"/>
        <end position="647"/>
    </location>
</feature>
<evidence type="ECO:0000256" key="6">
    <source>
        <dbReference type="ARBA" id="ARBA00022989"/>
    </source>
</evidence>
<dbReference type="RefSeq" id="XP_024384365.1">
    <property type="nucleotide sequence ID" value="XM_024528597.2"/>
</dbReference>
<evidence type="ECO:0000256" key="1">
    <source>
        <dbReference type="ARBA" id="ARBA00004167"/>
    </source>
</evidence>
<evidence type="ECO:0000256" key="11">
    <source>
        <dbReference type="ARBA" id="ARBA00030350"/>
    </source>
</evidence>
<evidence type="ECO:0000256" key="4">
    <source>
        <dbReference type="ARBA" id="ARBA00022679"/>
    </source>
</evidence>
<dbReference type="OrthoDB" id="2015856at2759"/>
<dbReference type="InterPro" id="IPR024709">
    <property type="entry name" value="FucosylTrfase_pln"/>
</dbReference>
<keyword evidence="10" id="KW-0119">Carbohydrate metabolism</keyword>
<dbReference type="Proteomes" id="UP000006727">
    <property type="component" value="Chromosome 9"/>
</dbReference>
<keyword evidence="9" id="KW-0294">Fucose metabolism</keyword>
<feature type="transmembrane region" description="Helical" evidence="13">
    <location>
        <begin position="124"/>
        <end position="147"/>
    </location>
</feature>
<dbReference type="GO" id="GO:0016020">
    <property type="term" value="C:membrane"/>
    <property type="evidence" value="ECO:0007669"/>
    <property type="project" value="UniProtKB-SubCell"/>
</dbReference>
<dbReference type="Gramene" id="Pp3c9_24780V3.3">
    <property type="protein sequence ID" value="Pp3c9_24780V3.3"/>
    <property type="gene ID" value="Pp3c9_24780"/>
</dbReference>
<dbReference type="RefSeq" id="XP_024384361.1">
    <property type="nucleotide sequence ID" value="XM_024528593.2"/>
</dbReference>
<reference evidence="15" key="3">
    <citation type="submission" date="2020-12" db="UniProtKB">
        <authorList>
            <consortium name="EnsemblPlants"/>
        </authorList>
    </citation>
    <scope>IDENTIFICATION</scope>
</reference>
<keyword evidence="16" id="KW-1185">Reference proteome</keyword>
<reference evidence="14 16" key="2">
    <citation type="journal article" date="2018" name="Plant J.">
        <title>The Physcomitrella patens chromosome-scale assembly reveals moss genome structure and evolution.</title>
        <authorList>
            <person name="Lang D."/>
            <person name="Ullrich K.K."/>
            <person name="Murat F."/>
            <person name="Fuchs J."/>
            <person name="Jenkins J."/>
            <person name="Haas F.B."/>
            <person name="Piednoel M."/>
            <person name="Gundlach H."/>
            <person name="Van Bel M."/>
            <person name="Meyberg R."/>
            <person name="Vives C."/>
            <person name="Morata J."/>
            <person name="Symeonidi A."/>
            <person name="Hiss M."/>
            <person name="Muchero W."/>
            <person name="Kamisugi Y."/>
            <person name="Saleh O."/>
            <person name="Blanc G."/>
            <person name="Decker E.L."/>
            <person name="van Gessel N."/>
            <person name="Grimwood J."/>
            <person name="Hayes R.D."/>
            <person name="Graham S.W."/>
            <person name="Gunter L.E."/>
            <person name="McDaniel S.F."/>
            <person name="Hoernstein S.N.W."/>
            <person name="Larsson A."/>
            <person name="Li F.W."/>
            <person name="Perroud P.F."/>
            <person name="Phillips J."/>
            <person name="Ranjan P."/>
            <person name="Rokshar D.S."/>
            <person name="Rothfels C.J."/>
            <person name="Schneider L."/>
            <person name="Shu S."/>
            <person name="Stevenson D.W."/>
            <person name="Thummler F."/>
            <person name="Tillich M."/>
            <person name="Villarreal Aguilar J.C."/>
            <person name="Widiez T."/>
            <person name="Wong G.K."/>
            <person name="Wymore A."/>
            <person name="Zhang Y."/>
            <person name="Zimmer A.D."/>
            <person name="Quatrano R.S."/>
            <person name="Mayer K.F.X."/>
            <person name="Goodstein D."/>
            <person name="Casacuberta J.M."/>
            <person name="Vandepoele K."/>
            <person name="Reski R."/>
            <person name="Cuming A.C."/>
            <person name="Tuskan G.A."/>
            <person name="Maumus F."/>
            <person name="Salse J."/>
            <person name="Schmutz J."/>
            <person name="Rensing S.A."/>
        </authorList>
    </citation>
    <scope>NUCLEOTIDE SEQUENCE [LARGE SCALE GENOMIC DNA]</scope>
    <source>
        <strain evidence="15 16">cv. Gransden 2004</strain>
    </source>
</reference>